<protein>
    <submittedName>
        <fullName evidence="6">Choline dehydrogenase or related flavoprotein</fullName>
    </submittedName>
</protein>
<organism evidence="6 7">
    <name type="scientific">Candidatus Planktophila versatilis</name>
    <dbReference type="NCBI Taxonomy" id="1884905"/>
    <lineage>
        <taxon>Bacteria</taxon>
        <taxon>Bacillati</taxon>
        <taxon>Actinomycetota</taxon>
        <taxon>Actinomycetes</taxon>
        <taxon>Candidatus Nanopelagicales</taxon>
        <taxon>Candidatus Nanopelagicaceae</taxon>
        <taxon>Candidatus Planktophila</taxon>
    </lineage>
</organism>
<evidence type="ECO:0000256" key="2">
    <source>
        <dbReference type="ARBA" id="ARBA00010790"/>
    </source>
</evidence>
<keyword evidence="3" id="KW-0285">Flavoprotein</keyword>
<name>A0ABM6MG15_9ACTN</name>
<keyword evidence="4" id="KW-0274">FAD</keyword>
<dbReference type="PANTHER" id="PTHR42784:SF1">
    <property type="entry name" value="PYRANOSE 2-OXIDASE"/>
    <property type="match status" value="1"/>
</dbReference>
<comment type="cofactor">
    <cofactor evidence="1">
        <name>FAD</name>
        <dbReference type="ChEBI" id="CHEBI:57692"/>
    </cofactor>
</comment>
<evidence type="ECO:0000256" key="1">
    <source>
        <dbReference type="ARBA" id="ARBA00001974"/>
    </source>
</evidence>
<evidence type="ECO:0000313" key="6">
    <source>
        <dbReference type="EMBL" id="ASY17817.1"/>
    </source>
</evidence>
<evidence type="ECO:0000256" key="5">
    <source>
        <dbReference type="ARBA" id="ARBA00023002"/>
    </source>
</evidence>
<dbReference type="InterPro" id="IPR051473">
    <property type="entry name" value="P2Ox-like"/>
</dbReference>
<dbReference type="Proteomes" id="UP000217177">
    <property type="component" value="Chromosome"/>
</dbReference>
<keyword evidence="7" id="KW-1185">Reference proteome</keyword>
<evidence type="ECO:0000256" key="3">
    <source>
        <dbReference type="ARBA" id="ARBA00022630"/>
    </source>
</evidence>
<sequence length="454" mass="49922">MIQNLVLGAGPVGIVVTERLAAAGCEVVTVDSGQGLPALRASTVVNSNVDFKNVREMPSLFGGSKFHWGGACMGFPLKDLSRPSPDSLMWSNMEPGYKIVSEMLEINGFDFIKNVPVENNPSSDSNFDSQVFELCYAYVVKDSKMKKNSKNLKSSPGVKFIKNAIALSLEDSGEFVTVRMIRFGETDEFEVRAKRVFVCLGTIETTRLLMNSVKSTENGDLAALGRNLSDHLTIKLGSVKFSGLFQWAPLIDYSENQDGSRLWPRWSISNQPKEFDSLRGFIYFTNINHGGPRVSFRNPRGDSEFYGMKSNGDSSKGSVEADINLFIESPNSPERGISLETDEGFTPRIPGIRIDFDISSDEWNLIIRYGKWLLSCIDAMPGVENVVQRQGLNIEDLQTSNHPSGTHPAEISSLPNVYPISAGILPRASATHPTMATLAIAVVTVDKLLGRKHL</sequence>
<dbReference type="PANTHER" id="PTHR42784">
    <property type="entry name" value="PYRANOSE 2-OXIDASE"/>
    <property type="match status" value="1"/>
</dbReference>
<evidence type="ECO:0000256" key="4">
    <source>
        <dbReference type="ARBA" id="ARBA00022827"/>
    </source>
</evidence>
<dbReference type="Gene3D" id="3.50.50.60">
    <property type="entry name" value="FAD/NAD(P)-binding domain"/>
    <property type="match status" value="1"/>
</dbReference>
<dbReference type="RefSeq" id="WP_095675369.1">
    <property type="nucleotide sequence ID" value="NZ_CP016774.1"/>
</dbReference>
<dbReference type="SUPFAM" id="SSF51905">
    <property type="entry name" value="FAD/NAD(P)-binding domain"/>
    <property type="match status" value="1"/>
</dbReference>
<accession>A0ABM6MG15</accession>
<reference evidence="6 7" key="1">
    <citation type="submission" date="2016-07" db="EMBL/GenBank/DDBJ databases">
        <title>High microdiversification within the ubiquitous acI lineage of Actinobacteria.</title>
        <authorList>
            <person name="Neuenschwander S.M."/>
            <person name="Salcher M."/>
            <person name="Ghai R."/>
            <person name="Pernthaler J."/>
        </authorList>
    </citation>
    <scope>NUCLEOTIDE SEQUENCE [LARGE SCALE GENOMIC DNA]</scope>
    <source>
        <strain evidence="6">MMS-IA-79</strain>
    </source>
</reference>
<evidence type="ECO:0000313" key="7">
    <source>
        <dbReference type="Proteomes" id="UP000217177"/>
    </source>
</evidence>
<proteinExistence type="inferred from homology"/>
<dbReference type="EMBL" id="CP016774">
    <property type="protein sequence ID" value="ASY17817.1"/>
    <property type="molecule type" value="Genomic_DNA"/>
</dbReference>
<keyword evidence="5" id="KW-0560">Oxidoreductase</keyword>
<dbReference type="InterPro" id="IPR036188">
    <property type="entry name" value="FAD/NAD-bd_sf"/>
</dbReference>
<comment type="similarity">
    <text evidence="2">Belongs to the GMC oxidoreductase family.</text>
</comment>
<gene>
    <name evidence="6" type="ORF">A1sIA79_06425</name>
</gene>